<feature type="transmembrane region" description="Helical" evidence="11">
    <location>
        <begin position="274"/>
        <end position="293"/>
    </location>
</feature>
<keyword evidence="13" id="KW-1185">Reference proteome</keyword>
<accession>A0A3D9ZUC3</accession>
<dbReference type="InterPro" id="IPR001734">
    <property type="entry name" value="Na/solute_symporter"/>
</dbReference>
<dbReference type="Gene3D" id="1.20.1730.10">
    <property type="entry name" value="Sodium/glucose cotransporter"/>
    <property type="match status" value="1"/>
</dbReference>
<feature type="region of interest" description="Disordered" evidence="10">
    <location>
        <begin position="544"/>
        <end position="571"/>
    </location>
</feature>
<feature type="transmembrane region" description="Helical" evidence="11">
    <location>
        <begin position="405"/>
        <end position="424"/>
    </location>
</feature>
<feature type="transmembrane region" description="Helical" evidence="11">
    <location>
        <begin position="305"/>
        <end position="329"/>
    </location>
</feature>
<keyword evidence="6" id="KW-0769">Symport</keyword>
<evidence type="ECO:0000256" key="7">
    <source>
        <dbReference type="ARBA" id="ARBA00022989"/>
    </source>
</evidence>
<evidence type="ECO:0000256" key="2">
    <source>
        <dbReference type="ARBA" id="ARBA00006434"/>
    </source>
</evidence>
<feature type="transmembrane region" description="Helical" evidence="11">
    <location>
        <begin position="430"/>
        <end position="453"/>
    </location>
</feature>
<evidence type="ECO:0000313" key="13">
    <source>
        <dbReference type="Proteomes" id="UP000256913"/>
    </source>
</evidence>
<evidence type="ECO:0000256" key="11">
    <source>
        <dbReference type="SAM" id="Phobius"/>
    </source>
</evidence>
<evidence type="ECO:0000256" key="9">
    <source>
        <dbReference type="RuleBase" id="RU362091"/>
    </source>
</evidence>
<dbReference type="Pfam" id="PF00474">
    <property type="entry name" value="SSF"/>
    <property type="match status" value="1"/>
</dbReference>
<keyword evidence="3" id="KW-0813">Transport</keyword>
<name>A0A3D9ZUC3_9ACTN</name>
<evidence type="ECO:0000256" key="5">
    <source>
        <dbReference type="ARBA" id="ARBA00022692"/>
    </source>
</evidence>
<dbReference type="PANTHER" id="PTHR48086">
    <property type="entry name" value="SODIUM/PROLINE SYMPORTER-RELATED"/>
    <property type="match status" value="1"/>
</dbReference>
<dbReference type="RefSeq" id="WP_116072900.1">
    <property type="nucleotide sequence ID" value="NZ_BONB01000010.1"/>
</dbReference>
<feature type="transmembrane region" description="Helical" evidence="11">
    <location>
        <begin position="502"/>
        <end position="520"/>
    </location>
</feature>
<evidence type="ECO:0000256" key="4">
    <source>
        <dbReference type="ARBA" id="ARBA00022475"/>
    </source>
</evidence>
<comment type="similarity">
    <text evidence="2 9">Belongs to the sodium:solute symporter (SSF) (TC 2.A.21) family.</text>
</comment>
<sequence length="571" mass="59845">MSDILAAPPPPPVDNTWAAPGIATVIVVVLGIVAFALAYSARGGIRTQADFLLAGRRIGVGQNALAHVAGGIMYSTVIIIVGHVALNGFDAILLLTAFVISTVLAVLIYAGPMRNLNAYTIGDLFAIRARKRPARLASAVLTLGIFGMFNVIAVGSMGFVASRMFTTSPTVDVPIVALTVGIVGLLAIAAVYVGGMPGITRVLVLKVSLMMAFVAVLTVAILAKYKLNIFDLLNDAEANAAPNPRGELLTTGRLFGEGATFNSGQDPWVHLSKAFAIAVGAIGMPFLFMRFFVARSGRAARQTAGWAAIITIGFWACMIVIGLGAVAILGGEAIGKVAAHRDITLPKIADELGGSWATGALGAIALLSVGAIFAVLLLNAVTSVTRDLRAARGLPDDRPAELKDVRRNVLILGIVSLVGGMVMMTQLTHIFIPTSIDIGAASVLPAVVLSLFWRRYNTAGLMWTVYGGIAVTLFMVVFSNGVSGDPTALFPDADFKFIDFEPGLVGAPLGFLFGFIGTLTSRERNDAAFAEMRVRALTGATIPARREPEQTATATSLNGLDRSGRTLSETH</sequence>
<feature type="transmembrane region" description="Helical" evidence="11">
    <location>
        <begin position="136"/>
        <end position="161"/>
    </location>
</feature>
<dbReference type="GO" id="GO:0006847">
    <property type="term" value="P:plasma membrane acetate transport"/>
    <property type="evidence" value="ECO:0007669"/>
    <property type="project" value="TreeGrafter"/>
</dbReference>
<dbReference type="InterPro" id="IPR050277">
    <property type="entry name" value="Sodium:Solute_Symporter"/>
</dbReference>
<dbReference type="GO" id="GO:0015123">
    <property type="term" value="F:acetate transmembrane transporter activity"/>
    <property type="evidence" value="ECO:0007669"/>
    <property type="project" value="TreeGrafter"/>
</dbReference>
<keyword evidence="4" id="KW-1003">Cell membrane</keyword>
<comment type="subcellular location">
    <subcellularLocation>
        <location evidence="1">Cell membrane</location>
        <topology evidence="1">Multi-pass membrane protein</topology>
    </subcellularLocation>
</comment>
<dbReference type="PANTHER" id="PTHR48086:SF6">
    <property type="entry name" value="CATION_ACETATE SYMPORTER ACTP"/>
    <property type="match status" value="1"/>
</dbReference>
<dbReference type="GO" id="GO:0005886">
    <property type="term" value="C:plasma membrane"/>
    <property type="evidence" value="ECO:0007669"/>
    <property type="project" value="UniProtKB-SubCell"/>
</dbReference>
<feature type="transmembrane region" description="Helical" evidence="11">
    <location>
        <begin position="17"/>
        <end position="39"/>
    </location>
</feature>
<dbReference type="AlphaFoldDB" id="A0A3D9ZUC3"/>
<gene>
    <name evidence="12" type="ORF">DFJ67_7050</name>
</gene>
<evidence type="ECO:0000313" key="12">
    <source>
        <dbReference type="EMBL" id="REG00979.1"/>
    </source>
</evidence>
<comment type="caution">
    <text evidence="12">The sequence shown here is derived from an EMBL/GenBank/DDBJ whole genome shotgun (WGS) entry which is preliminary data.</text>
</comment>
<dbReference type="Proteomes" id="UP000256913">
    <property type="component" value="Unassembled WGS sequence"/>
</dbReference>
<dbReference type="EMBL" id="QUMQ01000001">
    <property type="protein sequence ID" value="REG00979.1"/>
    <property type="molecule type" value="Genomic_DNA"/>
</dbReference>
<evidence type="ECO:0000256" key="10">
    <source>
        <dbReference type="SAM" id="MobiDB-lite"/>
    </source>
</evidence>
<feature type="compositionally biased region" description="Basic and acidic residues" evidence="10">
    <location>
        <begin position="562"/>
        <end position="571"/>
    </location>
</feature>
<keyword evidence="8 11" id="KW-0472">Membrane</keyword>
<dbReference type="GO" id="GO:0015293">
    <property type="term" value="F:symporter activity"/>
    <property type="evidence" value="ECO:0007669"/>
    <property type="project" value="UniProtKB-KW"/>
</dbReference>
<dbReference type="OrthoDB" id="4029634at2"/>
<feature type="transmembrane region" description="Helical" evidence="11">
    <location>
        <begin position="202"/>
        <end position="223"/>
    </location>
</feature>
<organism evidence="12 13">
    <name type="scientific">Asanoa ferruginea</name>
    <dbReference type="NCBI Taxonomy" id="53367"/>
    <lineage>
        <taxon>Bacteria</taxon>
        <taxon>Bacillati</taxon>
        <taxon>Actinomycetota</taxon>
        <taxon>Actinomycetes</taxon>
        <taxon>Micromonosporales</taxon>
        <taxon>Micromonosporaceae</taxon>
        <taxon>Asanoa</taxon>
    </lineage>
</organism>
<protein>
    <submittedName>
        <fullName evidence="12">Cation/acetate symporter</fullName>
    </submittedName>
</protein>
<feature type="transmembrane region" description="Helical" evidence="11">
    <location>
        <begin position="64"/>
        <end position="85"/>
    </location>
</feature>
<dbReference type="InterPro" id="IPR038377">
    <property type="entry name" value="Na/Glc_symporter_sf"/>
</dbReference>
<evidence type="ECO:0000256" key="1">
    <source>
        <dbReference type="ARBA" id="ARBA00004651"/>
    </source>
</evidence>
<reference evidence="12 13" key="1">
    <citation type="submission" date="2018-08" db="EMBL/GenBank/DDBJ databases">
        <title>Sequencing the genomes of 1000 actinobacteria strains.</title>
        <authorList>
            <person name="Klenk H.-P."/>
        </authorList>
    </citation>
    <scope>NUCLEOTIDE SEQUENCE [LARGE SCALE GENOMIC DNA]</scope>
    <source>
        <strain evidence="12 13">DSM 44099</strain>
    </source>
</reference>
<feature type="transmembrane region" description="Helical" evidence="11">
    <location>
        <begin position="460"/>
        <end position="482"/>
    </location>
</feature>
<feature type="transmembrane region" description="Helical" evidence="11">
    <location>
        <begin position="173"/>
        <end position="195"/>
    </location>
</feature>
<feature type="transmembrane region" description="Helical" evidence="11">
    <location>
        <begin position="360"/>
        <end position="384"/>
    </location>
</feature>
<dbReference type="PROSITE" id="PS50283">
    <property type="entry name" value="NA_SOLUT_SYMP_3"/>
    <property type="match status" value="1"/>
</dbReference>
<evidence type="ECO:0000256" key="3">
    <source>
        <dbReference type="ARBA" id="ARBA00022448"/>
    </source>
</evidence>
<keyword evidence="7 11" id="KW-1133">Transmembrane helix</keyword>
<feature type="transmembrane region" description="Helical" evidence="11">
    <location>
        <begin position="91"/>
        <end position="110"/>
    </location>
</feature>
<evidence type="ECO:0000256" key="8">
    <source>
        <dbReference type="ARBA" id="ARBA00023136"/>
    </source>
</evidence>
<proteinExistence type="inferred from homology"/>
<keyword evidence="5 11" id="KW-0812">Transmembrane</keyword>
<evidence type="ECO:0000256" key="6">
    <source>
        <dbReference type="ARBA" id="ARBA00022847"/>
    </source>
</evidence>